<dbReference type="Proteomes" id="UP000601435">
    <property type="component" value="Unassembled WGS sequence"/>
</dbReference>
<evidence type="ECO:0000256" key="2">
    <source>
        <dbReference type="SAM" id="MobiDB-lite"/>
    </source>
</evidence>
<dbReference type="AlphaFoldDB" id="A0A813A8K2"/>
<feature type="coiled-coil region" evidence="1">
    <location>
        <begin position="436"/>
        <end position="472"/>
    </location>
</feature>
<evidence type="ECO:0000313" key="3">
    <source>
        <dbReference type="EMBL" id="CAE7854345.1"/>
    </source>
</evidence>
<reference evidence="3" key="1">
    <citation type="submission" date="2021-02" db="EMBL/GenBank/DDBJ databases">
        <authorList>
            <person name="Dougan E. K."/>
            <person name="Rhodes N."/>
            <person name="Thang M."/>
            <person name="Chan C."/>
        </authorList>
    </citation>
    <scope>NUCLEOTIDE SEQUENCE</scope>
</reference>
<organism evidence="3 4">
    <name type="scientific">Symbiodinium necroappetens</name>
    <dbReference type="NCBI Taxonomy" id="1628268"/>
    <lineage>
        <taxon>Eukaryota</taxon>
        <taxon>Sar</taxon>
        <taxon>Alveolata</taxon>
        <taxon>Dinophyceae</taxon>
        <taxon>Suessiales</taxon>
        <taxon>Symbiodiniaceae</taxon>
        <taxon>Symbiodinium</taxon>
    </lineage>
</organism>
<sequence>MYEQIEPSDVLAKLHRVVRSAQGDGYEAVVLMKCKKLRGSLCRSSHVVVDGADVWPFRDLVAVLELSLHEALLHVRWGDRIMRQASGSPIGGLMSRLHAMLALGPAEVDFVRCAASPRATEMAAVRYVDDLLLVSTWCLSCLKPVVDQVYPEHIRFDIEQASYTCVNWLDISVQADMNDVVIDVQFTEEAWLSGKCEYPDRQRWPPYLHEASFNMKDFKQRVKAIVSRWQQIGLSESQLKFAVAHLMATLARLQYPQNLVIKGRRSRSRDRPRDHSSGYGAWYNYNYHHGKGRWNGGYHQSHGTGKGYGKPSHATSMSHAAYLVHELQELGRQQQQEAQATSLLQRFVGNFSQVPSRETQEAGSSTGSQSPNVSRDPPSWLKGLLDGLASKFGAGDAPSQVGSMDTSGMPCASSRLGSAGSNAANNIPSTTEPQELLQLRQELAALKEEKIRREQQAEKDRLQSDIKALRDSMSKLPVETASAEKPDEEHTVLQWLSVDVEQWDLDKVLISSSQQKAWISGVRPSMSKGWTRSPIPISTWLSAEKLRLSDDDLNSALKKAGLQKATVLTRDLHTLRLLVKVLSQQMESE</sequence>
<dbReference type="EMBL" id="CAJNJA010055037">
    <property type="protein sequence ID" value="CAE7854345.1"/>
    <property type="molecule type" value="Genomic_DNA"/>
</dbReference>
<dbReference type="OrthoDB" id="414788at2759"/>
<evidence type="ECO:0000313" key="4">
    <source>
        <dbReference type="Proteomes" id="UP000601435"/>
    </source>
</evidence>
<feature type="compositionally biased region" description="Polar residues" evidence="2">
    <location>
        <begin position="355"/>
        <end position="373"/>
    </location>
</feature>
<name>A0A813A8K2_9DINO</name>
<keyword evidence="1" id="KW-0175">Coiled coil</keyword>
<proteinExistence type="predicted"/>
<protein>
    <submittedName>
        <fullName evidence="3">Uncharacterized protein</fullName>
    </submittedName>
</protein>
<keyword evidence="4" id="KW-1185">Reference proteome</keyword>
<comment type="caution">
    <text evidence="3">The sequence shown here is derived from an EMBL/GenBank/DDBJ whole genome shotgun (WGS) entry which is preliminary data.</text>
</comment>
<accession>A0A813A8K2</accession>
<gene>
    <name evidence="3" type="ORF">SNEC2469_LOCUS26729</name>
</gene>
<feature type="region of interest" description="Disordered" evidence="2">
    <location>
        <begin position="355"/>
        <end position="381"/>
    </location>
</feature>
<evidence type="ECO:0000256" key="1">
    <source>
        <dbReference type="SAM" id="Coils"/>
    </source>
</evidence>